<feature type="disulfide bond" description="Redox-active" evidence="2">
    <location>
        <begin position="52"/>
        <end position="55"/>
    </location>
</feature>
<dbReference type="PIRSF" id="PIRSF001488">
    <property type="entry name" value="Tdi_protein"/>
    <property type="match status" value="1"/>
</dbReference>
<proteinExistence type="predicted"/>
<dbReference type="AlphaFoldDB" id="A0A9D1TUT5"/>
<dbReference type="PANTHER" id="PTHR35891">
    <property type="entry name" value="THIOL:DISULFIDE INTERCHANGE PROTEIN DSBA"/>
    <property type="match status" value="1"/>
</dbReference>
<dbReference type="PROSITE" id="PS51352">
    <property type="entry name" value="THIOREDOXIN_2"/>
    <property type="match status" value="1"/>
</dbReference>
<comment type="caution">
    <text evidence="5">The sequence shown here is derived from an EMBL/GenBank/DDBJ whole genome shotgun (WGS) entry which is preliminary data.</text>
</comment>
<keyword evidence="1 3" id="KW-0732">Signal</keyword>
<dbReference type="PANTHER" id="PTHR35891:SF2">
    <property type="entry name" value="THIOL:DISULFIDE INTERCHANGE PROTEIN DSBA"/>
    <property type="match status" value="1"/>
</dbReference>
<sequence>MLKKLLATTTFVVSALVSTAVAQDYFQRITPKVDAIYNPEKIEVVEIFSYACPACNTFEPYFAKWKESQKDVADIEVISLAAPGQGVWTLYAQVFYTLESMNELDRGHQAFFDTIHKDRKRFINEKQIADFMETQGIDKEKFLKAWNSFSTKSSFNRGTELIVNQYRVPFTPAIVVNGEYLLSA</sequence>
<accession>A0A9D1TUT5</accession>
<feature type="signal peptide" evidence="3">
    <location>
        <begin position="1"/>
        <end position="22"/>
    </location>
</feature>
<dbReference type="InterPro" id="IPR013766">
    <property type="entry name" value="Thioredoxin_domain"/>
</dbReference>
<feature type="non-terminal residue" evidence="5">
    <location>
        <position position="184"/>
    </location>
</feature>
<dbReference type="Proteomes" id="UP000823934">
    <property type="component" value="Unassembled WGS sequence"/>
</dbReference>
<evidence type="ECO:0000313" key="5">
    <source>
        <dbReference type="EMBL" id="HIW07157.1"/>
    </source>
</evidence>
<dbReference type="InterPro" id="IPR050824">
    <property type="entry name" value="Thiol_disulfide_DsbA"/>
</dbReference>
<gene>
    <name evidence="5" type="ORF">H9889_07525</name>
</gene>
<reference evidence="5" key="1">
    <citation type="journal article" date="2021" name="PeerJ">
        <title>Extensive microbial diversity within the chicken gut microbiome revealed by metagenomics and culture.</title>
        <authorList>
            <person name="Gilroy R."/>
            <person name="Ravi A."/>
            <person name="Getino M."/>
            <person name="Pursley I."/>
            <person name="Horton D.L."/>
            <person name="Alikhan N.F."/>
            <person name="Baker D."/>
            <person name="Gharbi K."/>
            <person name="Hall N."/>
            <person name="Watson M."/>
            <person name="Adriaenssens E.M."/>
            <person name="Foster-Nyarko E."/>
            <person name="Jarju S."/>
            <person name="Secka A."/>
            <person name="Antonio M."/>
            <person name="Oren A."/>
            <person name="Chaudhuri R.R."/>
            <person name="La Ragione R."/>
            <person name="Hildebrand F."/>
            <person name="Pallen M.J."/>
        </authorList>
    </citation>
    <scope>NUCLEOTIDE SEQUENCE</scope>
    <source>
        <strain evidence="5">CHK160-9182</strain>
    </source>
</reference>
<dbReference type="InterPro" id="IPR036249">
    <property type="entry name" value="Thioredoxin-like_sf"/>
</dbReference>
<dbReference type="EMBL" id="DXHP01000169">
    <property type="protein sequence ID" value="HIW07157.1"/>
    <property type="molecule type" value="Genomic_DNA"/>
</dbReference>
<feature type="domain" description="Thioredoxin" evidence="4">
    <location>
        <begin position="15"/>
        <end position="151"/>
    </location>
</feature>
<evidence type="ECO:0000313" key="6">
    <source>
        <dbReference type="Proteomes" id="UP000823934"/>
    </source>
</evidence>
<evidence type="ECO:0000256" key="3">
    <source>
        <dbReference type="SAM" id="SignalP"/>
    </source>
</evidence>
<name>A0A9D1TUT5_9GAMM</name>
<dbReference type="Gene3D" id="3.40.30.10">
    <property type="entry name" value="Glutaredoxin"/>
    <property type="match status" value="1"/>
</dbReference>
<reference evidence="5" key="2">
    <citation type="submission" date="2021-04" db="EMBL/GenBank/DDBJ databases">
        <authorList>
            <person name="Gilroy R."/>
        </authorList>
    </citation>
    <scope>NUCLEOTIDE SEQUENCE</scope>
    <source>
        <strain evidence="5">CHK160-9182</strain>
    </source>
</reference>
<dbReference type="SUPFAM" id="SSF52833">
    <property type="entry name" value="Thioredoxin-like"/>
    <property type="match status" value="1"/>
</dbReference>
<dbReference type="InterPro" id="IPR012336">
    <property type="entry name" value="Thioredoxin-like_fold"/>
</dbReference>
<dbReference type="Pfam" id="PF13462">
    <property type="entry name" value="Thioredoxin_4"/>
    <property type="match status" value="1"/>
</dbReference>
<feature type="chain" id="PRO_5038998814" evidence="3">
    <location>
        <begin position="23"/>
        <end position="184"/>
    </location>
</feature>
<evidence type="ECO:0000256" key="2">
    <source>
        <dbReference type="PIRSR" id="PIRSR001488-1"/>
    </source>
</evidence>
<dbReference type="CDD" id="cd03019">
    <property type="entry name" value="DsbA_DsbA"/>
    <property type="match status" value="1"/>
</dbReference>
<organism evidence="5 6">
    <name type="scientific">Candidatus Ignatzschineria merdigallinarum</name>
    <dbReference type="NCBI Taxonomy" id="2838621"/>
    <lineage>
        <taxon>Bacteria</taxon>
        <taxon>Pseudomonadati</taxon>
        <taxon>Pseudomonadota</taxon>
        <taxon>Gammaproteobacteria</taxon>
        <taxon>Cardiobacteriales</taxon>
        <taxon>Ignatzschineriaceae</taxon>
        <taxon>Ignatzschineria</taxon>
    </lineage>
</organism>
<dbReference type="InterPro" id="IPR023205">
    <property type="entry name" value="DsbA/DsbL"/>
</dbReference>
<evidence type="ECO:0000259" key="4">
    <source>
        <dbReference type="PROSITE" id="PS51352"/>
    </source>
</evidence>
<protein>
    <submittedName>
        <fullName evidence="5">Thiol:disulfide interchange protein DsbA/DsbL</fullName>
    </submittedName>
</protein>
<evidence type="ECO:0000256" key="1">
    <source>
        <dbReference type="ARBA" id="ARBA00022729"/>
    </source>
</evidence>